<keyword evidence="1" id="KW-0472">Membrane</keyword>
<protein>
    <recommendedName>
        <fullName evidence="3">Sulfotransferase domain-containing protein</fullName>
    </recommendedName>
</protein>
<reference evidence="2" key="1">
    <citation type="submission" date="2021-01" db="EMBL/GenBank/DDBJ databases">
        <authorList>
            <person name="Corre E."/>
            <person name="Pelletier E."/>
            <person name="Niang G."/>
            <person name="Scheremetjew M."/>
            <person name="Finn R."/>
            <person name="Kale V."/>
            <person name="Holt S."/>
            <person name="Cochrane G."/>
            <person name="Meng A."/>
            <person name="Brown T."/>
            <person name="Cohen L."/>
        </authorList>
    </citation>
    <scope>NUCLEOTIDE SEQUENCE</scope>
    <source>
        <strain evidence="2">MM31A-1</strain>
    </source>
</reference>
<evidence type="ECO:0000313" key="2">
    <source>
        <dbReference type="EMBL" id="CAE0476365.1"/>
    </source>
</evidence>
<keyword evidence="1" id="KW-0812">Transmembrane</keyword>
<evidence type="ECO:0008006" key="3">
    <source>
        <dbReference type="Google" id="ProtNLM"/>
    </source>
</evidence>
<dbReference type="AlphaFoldDB" id="A0A7S3QG41"/>
<keyword evidence="1" id="KW-1133">Transmembrane helix</keyword>
<organism evidence="2">
    <name type="scientific">Chaetoceros debilis</name>
    <dbReference type="NCBI Taxonomy" id="122233"/>
    <lineage>
        <taxon>Eukaryota</taxon>
        <taxon>Sar</taxon>
        <taxon>Stramenopiles</taxon>
        <taxon>Ochrophyta</taxon>
        <taxon>Bacillariophyta</taxon>
        <taxon>Coscinodiscophyceae</taxon>
        <taxon>Chaetocerotophycidae</taxon>
        <taxon>Chaetocerotales</taxon>
        <taxon>Chaetocerotaceae</taxon>
        <taxon>Chaetoceros</taxon>
    </lineage>
</organism>
<accession>A0A7S3QG41</accession>
<evidence type="ECO:0000256" key="1">
    <source>
        <dbReference type="SAM" id="Phobius"/>
    </source>
</evidence>
<sequence length="384" mass="43031">MNNHNRKTSSQNRSRSNLARWTMPMISIVGVFITSINLYSMMTNEFTTNISIENGIVPSPVTSNSTPKVNSTSTSFIITPLPSNMALIHVGKTAGSTLSKNLRHGCYMFVPHPCRGSEDKNFGTKGGPGEESRISQLTKGYYHNYHQAPINVNSSIDEHEHDGYIISSRNPLDRVVSAFHYVHPENVAFTSTNRAKFLEGNKGKQNTFVEKFNEFFECFPTINALAHASVSSSDEDKDDNITTNTTECDSIGRFILSGGDDNTMKNILLNHFAFNYKYYASGLLAADRSRIFVLRQEHLVTDWINFNIRLGGEPHELSGTTNSFDKDKLAVKLPPGGLSKEEKRILCALLKEDIQVYLGIIDEADNLTEEEKEESRKEIRDDCN</sequence>
<proteinExistence type="predicted"/>
<gene>
    <name evidence="2" type="ORF">CDEB00056_LOCUS21218</name>
</gene>
<dbReference type="Gene3D" id="3.40.50.300">
    <property type="entry name" value="P-loop containing nucleotide triphosphate hydrolases"/>
    <property type="match status" value="1"/>
</dbReference>
<feature type="transmembrane region" description="Helical" evidence="1">
    <location>
        <begin position="21"/>
        <end position="42"/>
    </location>
</feature>
<dbReference type="EMBL" id="HBIO01027615">
    <property type="protein sequence ID" value="CAE0476365.1"/>
    <property type="molecule type" value="Transcribed_RNA"/>
</dbReference>
<dbReference type="InterPro" id="IPR027417">
    <property type="entry name" value="P-loop_NTPase"/>
</dbReference>
<name>A0A7S3QG41_9STRA</name>